<keyword evidence="10" id="KW-1185">Reference proteome</keyword>
<dbReference type="GO" id="GO:0140664">
    <property type="term" value="F:ATP-dependent DNA damage sensor activity"/>
    <property type="evidence" value="ECO:0007669"/>
    <property type="project" value="InterPro"/>
</dbReference>
<dbReference type="Proteomes" id="UP000291343">
    <property type="component" value="Unassembled WGS sequence"/>
</dbReference>
<dbReference type="GO" id="GO:0005524">
    <property type="term" value="F:ATP binding"/>
    <property type="evidence" value="ECO:0007669"/>
    <property type="project" value="UniProtKB-KW"/>
</dbReference>
<dbReference type="InterPro" id="IPR013632">
    <property type="entry name" value="Rad51_C"/>
</dbReference>
<evidence type="ECO:0000256" key="3">
    <source>
        <dbReference type="ARBA" id="ARBA00022763"/>
    </source>
</evidence>
<dbReference type="EMBL" id="QKKF02009716">
    <property type="protein sequence ID" value="RZF45174.1"/>
    <property type="molecule type" value="Genomic_DNA"/>
</dbReference>
<evidence type="ECO:0000256" key="5">
    <source>
        <dbReference type="ARBA" id="ARBA00023204"/>
    </source>
</evidence>
<dbReference type="OrthoDB" id="5957327at2759"/>
<keyword evidence="4" id="KW-0067">ATP-binding</keyword>
<dbReference type="SMR" id="A0A482XHP7"/>
<dbReference type="PROSITE" id="PS50162">
    <property type="entry name" value="RECA_2"/>
    <property type="match status" value="1"/>
</dbReference>
<feature type="domain" description="RecA family profile 1" evidence="8">
    <location>
        <begin position="76"/>
        <end position="262"/>
    </location>
</feature>
<protein>
    <recommendedName>
        <fullName evidence="7">DNA repair protein RAD51 homolog 3</fullName>
    </recommendedName>
</protein>
<dbReference type="GO" id="GO:0007131">
    <property type="term" value="P:reciprocal meiotic recombination"/>
    <property type="evidence" value="ECO:0007669"/>
    <property type="project" value="TreeGrafter"/>
</dbReference>
<dbReference type="SUPFAM" id="SSF52540">
    <property type="entry name" value="P-loop containing nucleoside triphosphate hydrolases"/>
    <property type="match status" value="1"/>
</dbReference>
<dbReference type="Gene3D" id="3.40.50.300">
    <property type="entry name" value="P-loop containing nucleotide triphosphate hydrolases"/>
    <property type="match status" value="1"/>
</dbReference>
<evidence type="ECO:0000259" key="8">
    <source>
        <dbReference type="PROSITE" id="PS50162"/>
    </source>
</evidence>
<dbReference type="PANTHER" id="PTHR46239:SF1">
    <property type="entry name" value="DNA REPAIR PROTEIN RAD51 HOMOLOG 3"/>
    <property type="match status" value="1"/>
</dbReference>
<dbReference type="InterPro" id="IPR027417">
    <property type="entry name" value="P-loop_NTPase"/>
</dbReference>
<evidence type="ECO:0000256" key="7">
    <source>
        <dbReference type="ARBA" id="ARBA00040674"/>
    </source>
</evidence>
<keyword evidence="3" id="KW-0227">DNA damage</keyword>
<keyword evidence="5" id="KW-0234">DNA repair</keyword>
<dbReference type="AlphaFoldDB" id="A0A482XHP7"/>
<comment type="subcellular location">
    <subcellularLocation>
        <location evidence="1">Nucleus</location>
    </subcellularLocation>
</comment>
<dbReference type="PIRSF" id="PIRSF005856">
    <property type="entry name" value="Rad51"/>
    <property type="match status" value="1"/>
</dbReference>
<keyword evidence="2" id="KW-0547">Nucleotide-binding</keyword>
<dbReference type="PANTHER" id="PTHR46239">
    <property type="entry name" value="DNA REPAIR PROTEIN RAD51 HOMOLOG 3 RAD51C"/>
    <property type="match status" value="1"/>
</dbReference>
<evidence type="ECO:0000256" key="4">
    <source>
        <dbReference type="ARBA" id="ARBA00022840"/>
    </source>
</evidence>
<accession>A0A482XHP7</accession>
<proteinExistence type="predicted"/>
<dbReference type="GO" id="GO:0000400">
    <property type="term" value="F:four-way junction DNA binding"/>
    <property type="evidence" value="ECO:0007669"/>
    <property type="project" value="TreeGrafter"/>
</dbReference>
<dbReference type="Pfam" id="PF08423">
    <property type="entry name" value="Rad51"/>
    <property type="match status" value="1"/>
</dbReference>
<evidence type="ECO:0000256" key="1">
    <source>
        <dbReference type="ARBA" id="ARBA00004123"/>
    </source>
</evidence>
<dbReference type="InterPro" id="IPR020588">
    <property type="entry name" value="RecA_ATP-bd"/>
</dbReference>
<dbReference type="InterPro" id="IPR016467">
    <property type="entry name" value="DNA_recomb/repair_RecA-like"/>
</dbReference>
<sequence length="328" mass="36413">MRPIQTLPLPGNVISKLLGGGFLFCEDVFEDGGKKIRSEAKERLHNLPTEVLTNLESILDCPKPRTAMHLYNEEIKLEQIVTFSQSVDKLLDEGITLGEITDLSGASGSGKTQLCLQLCISVQVPRILGCVQGEAIYVDTNSGFSAPRLEEIAKASYSKCVNAIRVQKLDMEQLPVDHRAWLEGIRHIEVQSWEQLLATIYMINGIVKSNSKVKLIVIDSLNFPFINMENTLSRTELVCRIVKQLQTLAENFNVAVVLVNQLTTRIVKQEAILQPALGDYYGHIIPKRFILACEANTQQTHSIAVYKSSSLPTSSVEFMITGNGIEDV</sequence>
<dbReference type="InParanoid" id="A0A482XHP7"/>
<dbReference type="GO" id="GO:0000707">
    <property type="term" value="P:meiotic DNA recombinase assembly"/>
    <property type="evidence" value="ECO:0007669"/>
    <property type="project" value="TreeGrafter"/>
</dbReference>
<dbReference type="GO" id="GO:0005657">
    <property type="term" value="C:replication fork"/>
    <property type="evidence" value="ECO:0007669"/>
    <property type="project" value="TreeGrafter"/>
</dbReference>
<keyword evidence="6" id="KW-0539">Nucleus</keyword>
<evidence type="ECO:0000313" key="10">
    <source>
        <dbReference type="Proteomes" id="UP000291343"/>
    </source>
</evidence>
<dbReference type="GO" id="GO:0033065">
    <property type="term" value="C:Rad51C-XRCC3 complex"/>
    <property type="evidence" value="ECO:0007669"/>
    <property type="project" value="TreeGrafter"/>
</dbReference>
<organism evidence="9 10">
    <name type="scientific">Laodelphax striatellus</name>
    <name type="common">Small brown planthopper</name>
    <name type="synonym">Delphax striatella</name>
    <dbReference type="NCBI Taxonomy" id="195883"/>
    <lineage>
        <taxon>Eukaryota</taxon>
        <taxon>Metazoa</taxon>
        <taxon>Ecdysozoa</taxon>
        <taxon>Arthropoda</taxon>
        <taxon>Hexapoda</taxon>
        <taxon>Insecta</taxon>
        <taxon>Pterygota</taxon>
        <taxon>Neoptera</taxon>
        <taxon>Paraneoptera</taxon>
        <taxon>Hemiptera</taxon>
        <taxon>Auchenorrhyncha</taxon>
        <taxon>Fulgoroidea</taxon>
        <taxon>Delphacidae</taxon>
        <taxon>Criomorphinae</taxon>
        <taxon>Laodelphax</taxon>
    </lineage>
</organism>
<comment type="caution">
    <text evidence="9">The sequence shown here is derived from an EMBL/GenBank/DDBJ whole genome shotgun (WGS) entry which is preliminary data.</text>
</comment>
<dbReference type="FunCoup" id="A0A482XHP7">
    <property type="interactions" value="359"/>
</dbReference>
<gene>
    <name evidence="9" type="ORF">LSTR_LSTR009945</name>
</gene>
<evidence type="ECO:0000256" key="6">
    <source>
        <dbReference type="ARBA" id="ARBA00023242"/>
    </source>
</evidence>
<evidence type="ECO:0000256" key="2">
    <source>
        <dbReference type="ARBA" id="ARBA00022741"/>
    </source>
</evidence>
<dbReference type="InterPro" id="IPR052093">
    <property type="entry name" value="HR_Repair_Mediator"/>
</dbReference>
<dbReference type="STRING" id="195883.A0A482XHP7"/>
<dbReference type="GO" id="GO:0033063">
    <property type="term" value="C:Rad51B-Rad51C-Rad51D-XRCC2 complex"/>
    <property type="evidence" value="ECO:0007669"/>
    <property type="project" value="TreeGrafter"/>
</dbReference>
<evidence type="ECO:0000313" key="9">
    <source>
        <dbReference type="EMBL" id="RZF45174.1"/>
    </source>
</evidence>
<dbReference type="GO" id="GO:0008821">
    <property type="term" value="F:crossover junction DNA endonuclease activity"/>
    <property type="evidence" value="ECO:0007669"/>
    <property type="project" value="TreeGrafter"/>
</dbReference>
<name>A0A482XHP7_LAOST</name>
<reference evidence="9 10" key="1">
    <citation type="journal article" date="2017" name="Gigascience">
        <title>Genome sequence of the small brown planthopper, Laodelphax striatellus.</title>
        <authorList>
            <person name="Zhu J."/>
            <person name="Jiang F."/>
            <person name="Wang X."/>
            <person name="Yang P."/>
            <person name="Bao Y."/>
            <person name="Zhao W."/>
            <person name="Wang W."/>
            <person name="Lu H."/>
            <person name="Wang Q."/>
            <person name="Cui N."/>
            <person name="Li J."/>
            <person name="Chen X."/>
            <person name="Luo L."/>
            <person name="Yu J."/>
            <person name="Kang L."/>
            <person name="Cui F."/>
        </authorList>
    </citation>
    <scope>NUCLEOTIDE SEQUENCE [LARGE SCALE GENOMIC DNA]</scope>
    <source>
        <strain evidence="9">Lst14</strain>
    </source>
</reference>